<organism evidence="3 4">
    <name type="scientific">Boothiomyces macroporosus</name>
    <dbReference type="NCBI Taxonomy" id="261099"/>
    <lineage>
        <taxon>Eukaryota</taxon>
        <taxon>Fungi</taxon>
        <taxon>Fungi incertae sedis</taxon>
        <taxon>Chytridiomycota</taxon>
        <taxon>Chytridiomycota incertae sedis</taxon>
        <taxon>Chytridiomycetes</taxon>
        <taxon>Rhizophydiales</taxon>
        <taxon>Terramycetaceae</taxon>
        <taxon>Boothiomyces</taxon>
    </lineage>
</organism>
<dbReference type="InterPro" id="IPR038491">
    <property type="entry name" value="Velvet_dom_sf"/>
</dbReference>
<comment type="caution">
    <text evidence="3">The sequence shown here is derived from an EMBL/GenBank/DDBJ whole genome shotgun (WGS) entry which is preliminary data.</text>
</comment>
<dbReference type="Proteomes" id="UP001210925">
    <property type="component" value="Unassembled WGS sequence"/>
</dbReference>
<dbReference type="InterPro" id="IPR037525">
    <property type="entry name" value="Velvet_dom"/>
</dbReference>
<name>A0AAD5Y5X9_9FUNG</name>
<accession>A0AAD5Y5X9</accession>
<feature type="compositionally biased region" description="Polar residues" evidence="1">
    <location>
        <begin position="216"/>
        <end position="234"/>
    </location>
</feature>
<sequence>MERRNTIISDNSNHSRADEPISIPSEYSMILRQSPSQGIKVEEGKDIDELNFREIHFLEDMKTPILSGSTKSAIHELIDPENDSNVGFSSFLVFPDIYVRKEGCYKLKIVLYTMKSKWVVDFPQFDICGKKRVAAAPGVSKNESEIFPKNLKVDLALREMDPPTPSDKELRKITNCSRHKGKLHHKRSGKIKCIEKGLKLKPSPKSESEYSESNSTPRAQINPSSKEQALQLSSVNTTNKRLTLSENSPAVQNNQEHVTFLPPISNLTFADSPTWHHGDQRGWYEYHPYYFPPATYHDAYYYAPGYSGPPYPGYYPHYDYPEN</sequence>
<proteinExistence type="predicted"/>
<gene>
    <name evidence="3" type="ORF">HK103_005933</name>
</gene>
<evidence type="ECO:0000313" key="3">
    <source>
        <dbReference type="EMBL" id="KAJ3261325.1"/>
    </source>
</evidence>
<feature type="compositionally biased region" description="Polar residues" evidence="1">
    <location>
        <begin position="1"/>
        <end position="12"/>
    </location>
</feature>
<feature type="region of interest" description="Disordered" evidence="1">
    <location>
        <begin position="201"/>
        <end position="234"/>
    </location>
</feature>
<feature type="region of interest" description="Disordered" evidence="1">
    <location>
        <begin position="1"/>
        <end position="20"/>
    </location>
</feature>
<dbReference type="EMBL" id="JADGKB010000006">
    <property type="protein sequence ID" value="KAJ3261325.1"/>
    <property type="molecule type" value="Genomic_DNA"/>
</dbReference>
<dbReference type="Pfam" id="PF11754">
    <property type="entry name" value="Velvet"/>
    <property type="match status" value="1"/>
</dbReference>
<protein>
    <recommendedName>
        <fullName evidence="2">Velvet domain-containing protein</fullName>
    </recommendedName>
</protein>
<dbReference type="Gene3D" id="2.60.40.3960">
    <property type="entry name" value="Velvet domain"/>
    <property type="match status" value="1"/>
</dbReference>
<evidence type="ECO:0000256" key="1">
    <source>
        <dbReference type="SAM" id="MobiDB-lite"/>
    </source>
</evidence>
<dbReference type="AlphaFoldDB" id="A0AAD5Y5X9"/>
<keyword evidence="4" id="KW-1185">Reference proteome</keyword>
<evidence type="ECO:0000313" key="4">
    <source>
        <dbReference type="Proteomes" id="UP001210925"/>
    </source>
</evidence>
<feature type="domain" description="Velvet" evidence="2">
    <location>
        <begin position="59"/>
        <end position="117"/>
    </location>
</feature>
<evidence type="ECO:0000259" key="2">
    <source>
        <dbReference type="Pfam" id="PF11754"/>
    </source>
</evidence>
<reference evidence="3" key="1">
    <citation type="submission" date="2020-05" db="EMBL/GenBank/DDBJ databases">
        <title>Phylogenomic resolution of chytrid fungi.</title>
        <authorList>
            <person name="Stajich J.E."/>
            <person name="Amses K."/>
            <person name="Simmons R."/>
            <person name="Seto K."/>
            <person name="Myers J."/>
            <person name="Bonds A."/>
            <person name="Quandt C.A."/>
            <person name="Barry K."/>
            <person name="Liu P."/>
            <person name="Grigoriev I."/>
            <person name="Longcore J.E."/>
            <person name="James T.Y."/>
        </authorList>
    </citation>
    <scope>NUCLEOTIDE SEQUENCE</scope>
    <source>
        <strain evidence="3">PLAUS21</strain>
    </source>
</reference>